<dbReference type="RefSeq" id="WP_054759230.1">
    <property type="nucleotide sequence ID" value="NZ_AYYR01000009.1"/>
</dbReference>
<dbReference type="Proteomes" id="UP000051845">
    <property type="component" value="Unassembled WGS sequence"/>
</dbReference>
<proteinExistence type="predicted"/>
<organism evidence="2 3">
    <name type="scientific">Secundilactobacillus collinoides DSM 20515 = JCM 1123</name>
    <dbReference type="NCBI Taxonomy" id="1423733"/>
    <lineage>
        <taxon>Bacteria</taxon>
        <taxon>Bacillati</taxon>
        <taxon>Bacillota</taxon>
        <taxon>Bacilli</taxon>
        <taxon>Lactobacillales</taxon>
        <taxon>Lactobacillaceae</taxon>
        <taxon>Secundilactobacillus</taxon>
    </lineage>
</organism>
<comment type="caution">
    <text evidence="2">The sequence shown here is derived from an EMBL/GenBank/DDBJ whole genome shotgun (WGS) entry which is preliminary data.</text>
</comment>
<keyword evidence="1" id="KW-0175">Coiled coil</keyword>
<reference evidence="2 3" key="1">
    <citation type="journal article" date="2015" name="Genome Announc.">
        <title>Expanding the biotechnology potential of lactobacilli through comparative genomics of 213 strains and associated genera.</title>
        <authorList>
            <person name="Sun Z."/>
            <person name="Harris H.M."/>
            <person name="McCann A."/>
            <person name="Guo C."/>
            <person name="Argimon S."/>
            <person name="Zhang W."/>
            <person name="Yang X."/>
            <person name="Jeffery I.B."/>
            <person name="Cooney J.C."/>
            <person name="Kagawa T.F."/>
            <person name="Liu W."/>
            <person name="Song Y."/>
            <person name="Salvetti E."/>
            <person name="Wrobel A."/>
            <person name="Rasinkangas P."/>
            <person name="Parkhill J."/>
            <person name="Rea M.C."/>
            <person name="O'Sullivan O."/>
            <person name="Ritari J."/>
            <person name="Douillard F.P."/>
            <person name="Paul Ross R."/>
            <person name="Yang R."/>
            <person name="Briner A.E."/>
            <person name="Felis G.E."/>
            <person name="de Vos W.M."/>
            <person name="Barrangou R."/>
            <person name="Klaenhammer T.R."/>
            <person name="Caufield P.W."/>
            <person name="Cui Y."/>
            <person name="Zhang H."/>
            <person name="O'Toole P.W."/>
        </authorList>
    </citation>
    <scope>NUCLEOTIDE SEQUENCE [LARGE SCALE GENOMIC DNA]</scope>
    <source>
        <strain evidence="2 3">DSM 20515</strain>
    </source>
</reference>
<dbReference type="PATRIC" id="fig|1423733.4.peg.3010"/>
<dbReference type="AlphaFoldDB" id="A0A0R2BMW1"/>
<name>A0A0R2BMW1_SECCO</name>
<dbReference type="STRING" id="33960.TY91_01050"/>
<evidence type="ECO:0000313" key="2">
    <source>
        <dbReference type="EMBL" id="KRM77529.1"/>
    </source>
</evidence>
<evidence type="ECO:0000313" key="3">
    <source>
        <dbReference type="Proteomes" id="UP000051845"/>
    </source>
</evidence>
<evidence type="ECO:0000256" key="1">
    <source>
        <dbReference type="SAM" id="Coils"/>
    </source>
</evidence>
<gene>
    <name evidence="2" type="ORF">FC82_GL002884</name>
</gene>
<accession>A0A0R2BMW1</accession>
<sequence length="68" mass="7921">MNSYEEDQLIDQLGALRDRERRLEENDYMTAYYKGYSADGATLQEIQDQLEALRDEIARLEAVLDGFT</sequence>
<protein>
    <recommendedName>
        <fullName evidence="4">ABC transporter Uup C-terminal domain-containing protein</fullName>
    </recommendedName>
</protein>
<feature type="coiled-coil region" evidence="1">
    <location>
        <begin position="6"/>
        <end position="63"/>
    </location>
</feature>
<dbReference type="EMBL" id="AYYR01000009">
    <property type="protein sequence ID" value="KRM77529.1"/>
    <property type="molecule type" value="Genomic_DNA"/>
</dbReference>
<evidence type="ECO:0008006" key="4">
    <source>
        <dbReference type="Google" id="ProtNLM"/>
    </source>
</evidence>